<evidence type="ECO:0008006" key="4">
    <source>
        <dbReference type="Google" id="ProtNLM"/>
    </source>
</evidence>
<feature type="compositionally biased region" description="Basic and acidic residues" evidence="1">
    <location>
        <begin position="327"/>
        <end position="341"/>
    </location>
</feature>
<evidence type="ECO:0000313" key="3">
    <source>
        <dbReference type="Proteomes" id="UP000528286"/>
    </source>
</evidence>
<organism evidence="2 3">
    <name type="scientific">Gellertiella hungarica</name>
    <dbReference type="NCBI Taxonomy" id="1572859"/>
    <lineage>
        <taxon>Bacteria</taxon>
        <taxon>Pseudomonadati</taxon>
        <taxon>Pseudomonadota</taxon>
        <taxon>Alphaproteobacteria</taxon>
        <taxon>Hyphomicrobiales</taxon>
        <taxon>Rhizobiaceae</taxon>
        <taxon>Gellertiella</taxon>
    </lineage>
</organism>
<reference evidence="2 3" key="1">
    <citation type="submission" date="2020-08" db="EMBL/GenBank/DDBJ databases">
        <title>Genomic Encyclopedia of Type Strains, Phase IV (KMG-IV): sequencing the most valuable type-strain genomes for metagenomic binning, comparative biology and taxonomic classification.</title>
        <authorList>
            <person name="Goeker M."/>
        </authorList>
    </citation>
    <scope>NUCLEOTIDE SEQUENCE [LARGE SCALE GENOMIC DNA]</scope>
    <source>
        <strain evidence="2 3">DSM 29853</strain>
    </source>
</reference>
<gene>
    <name evidence="2" type="ORF">GGR23_003337</name>
</gene>
<name>A0A7W6J7B6_9HYPH</name>
<evidence type="ECO:0000313" key="2">
    <source>
        <dbReference type="EMBL" id="MBB4066124.1"/>
    </source>
</evidence>
<keyword evidence="3" id="KW-1185">Reference proteome</keyword>
<comment type="caution">
    <text evidence="2">The sequence shown here is derived from an EMBL/GenBank/DDBJ whole genome shotgun (WGS) entry which is preliminary data.</text>
</comment>
<sequence length="349" mass="36913">MSYDYEKSSADIEREIENDRERIGEKLSAIQDKLTPGQLIDEALGYLRSSGGAEYIGNLGSSMKSNPVPVALMGISLAWLMAGNGSGNGSSASTGTNRASIATSDYPLATVSGEVRRTGPPRMENGNHYSDFVDTTGKRFRALTDKSGRRAGDFMDEAGGVFRGFADSTGRRITEFRDETGSLIDDALGWAADTWAAARESAGGVVDSVTRSLSGMGSSIGSGSSSAMSGVQDQASRLNDMILRNFRDQPLVAGALAFAAGAAIGAALPHTEREDELMGEAADQLKNDLGERSADLMDQGKKMAGDVYEKAVTMADELHDTARERIIEESRNFREPSRDGAGRGAGAGL</sequence>
<dbReference type="RefSeq" id="WP_183367407.1">
    <property type="nucleotide sequence ID" value="NZ_JACIEZ010000007.1"/>
</dbReference>
<protein>
    <recommendedName>
        <fullName evidence="4">Nutrient deprivation-induced protein</fullName>
    </recommendedName>
</protein>
<evidence type="ECO:0000256" key="1">
    <source>
        <dbReference type="SAM" id="MobiDB-lite"/>
    </source>
</evidence>
<dbReference type="AlphaFoldDB" id="A0A7W6J7B6"/>
<dbReference type="Proteomes" id="UP000528286">
    <property type="component" value="Unassembled WGS sequence"/>
</dbReference>
<accession>A0A7W6J7B6</accession>
<feature type="region of interest" description="Disordered" evidence="1">
    <location>
        <begin position="327"/>
        <end position="349"/>
    </location>
</feature>
<dbReference type="InterPro" id="IPR022062">
    <property type="entry name" value="DUF3618"/>
</dbReference>
<dbReference type="EMBL" id="JACIEZ010000007">
    <property type="protein sequence ID" value="MBB4066124.1"/>
    <property type="molecule type" value="Genomic_DNA"/>
</dbReference>
<dbReference type="Pfam" id="PF12277">
    <property type="entry name" value="DUF3618"/>
    <property type="match status" value="1"/>
</dbReference>
<proteinExistence type="predicted"/>